<evidence type="ECO:0000313" key="2">
    <source>
        <dbReference type="WBParaSite" id="MhA1_Contig1507.frz3.gene16"/>
    </source>
</evidence>
<sequence>MLAHDYSAAVKDLALDVRQKPFKAIISASFVFGLSYAYHDNPNERELRNRLADLRQKMVLIPVTIHSRRSDDCLEKYTKLLNEKRMDFLNFWFFTLLVERRYNPNCNSNEANERITRQWPWIELWRNCFDFGIFGHFLMLDKSFNDCDICEEEFL</sequence>
<dbReference type="Pfam" id="PF10171">
    <property type="entry name" value="Tim29"/>
    <property type="match status" value="1"/>
</dbReference>
<dbReference type="PANTHER" id="PTHR21435">
    <property type="entry name" value="MITOCHONDRIAL IMPORT INNER MEMBRANE TRANSLOCASE SUBUNIT TIM29"/>
    <property type="match status" value="1"/>
</dbReference>
<dbReference type="AlphaFoldDB" id="A0A1I8B7T0"/>
<name>A0A1I8B7T0_MELHA</name>
<reference evidence="2" key="1">
    <citation type="submission" date="2016-11" db="UniProtKB">
        <authorList>
            <consortium name="WormBaseParasite"/>
        </authorList>
    </citation>
    <scope>IDENTIFICATION</scope>
</reference>
<dbReference type="WBParaSite" id="MhA1_Contig1507.frz3.gene16">
    <property type="protein sequence ID" value="MhA1_Contig1507.frz3.gene16"/>
    <property type="gene ID" value="MhA1_Contig1507.frz3.gene16"/>
</dbReference>
<dbReference type="GO" id="GO:0045039">
    <property type="term" value="P:protein insertion into mitochondrial inner membrane"/>
    <property type="evidence" value="ECO:0007669"/>
    <property type="project" value="TreeGrafter"/>
</dbReference>
<dbReference type="OMA" id="WRLKWKM"/>
<accession>A0A1I8B7T0</accession>
<dbReference type="PANTHER" id="PTHR21435:SF1">
    <property type="entry name" value="MITOCHONDRIAL IMPORT INNER MEMBRANE TRANSLOCASE SUBUNIT TIM29"/>
    <property type="match status" value="1"/>
</dbReference>
<proteinExistence type="predicted"/>
<dbReference type="InterPro" id="IPR019322">
    <property type="entry name" value="TIMM29"/>
</dbReference>
<dbReference type="GO" id="GO:0042721">
    <property type="term" value="C:TIM22 mitochondrial import inner membrane insertion complex"/>
    <property type="evidence" value="ECO:0007669"/>
    <property type="project" value="InterPro"/>
</dbReference>
<organism evidence="1 2">
    <name type="scientific">Meloidogyne hapla</name>
    <name type="common">Root-knot nematode worm</name>
    <dbReference type="NCBI Taxonomy" id="6305"/>
    <lineage>
        <taxon>Eukaryota</taxon>
        <taxon>Metazoa</taxon>
        <taxon>Ecdysozoa</taxon>
        <taxon>Nematoda</taxon>
        <taxon>Chromadorea</taxon>
        <taxon>Rhabditida</taxon>
        <taxon>Tylenchina</taxon>
        <taxon>Tylenchomorpha</taxon>
        <taxon>Tylenchoidea</taxon>
        <taxon>Meloidogynidae</taxon>
        <taxon>Meloidogyninae</taxon>
        <taxon>Meloidogyne</taxon>
    </lineage>
</organism>
<evidence type="ECO:0000313" key="1">
    <source>
        <dbReference type="Proteomes" id="UP000095281"/>
    </source>
</evidence>
<protein>
    <submittedName>
        <fullName evidence="2">Uncharacterized protein</fullName>
    </submittedName>
</protein>
<keyword evidence="1" id="KW-1185">Reference proteome</keyword>
<dbReference type="Proteomes" id="UP000095281">
    <property type="component" value="Unplaced"/>
</dbReference>